<sequence length="279" mass="29122">MADDKETDSAQPPAKLPRLSSADTSTGEVTMAASSPLVLGLGLGLGAGGSGGGERDAEASAATAAPKRPSALTFMQQQELEHQVLIYRYFAAGAPVPVHLVLPIWKSVAASSFGPQRFPSRTCLQSFILALLSSLSLRAPMPGWAGYGVPVSTRKNEVLFLLSAVRAVMGLGSMCFDYRSSMEPEPGRCRRTDGKKWRCSRDVVPGHKYCERHVHRGRGRSRKPVEAAAAPPTAVAAAPVSSRAAGSGPVHHGGGAPHAHGLGFSPTSVLLAHSAARAT</sequence>
<reference evidence="9" key="1">
    <citation type="submission" date="2020-07" db="EMBL/GenBank/DDBJ databases">
        <title>Genome sequence and genetic diversity analysis of an under-domesticated orphan crop, white fonio (Digitaria exilis).</title>
        <authorList>
            <person name="Bennetzen J.L."/>
            <person name="Chen S."/>
            <person name="Ma X."/>
            <person name="Wang X."/>
            <person name="Yssel A.E.J."/>
            <person name="Chaluvadi S.R."/>
            <person name="Johnson M."/>
            <person name="Gangashetty P."/>
            <person name="Hamidou F."/>
            <person name="Sanogo M.D."/>
            <person name="Zwaenepoel A."/>
            <person name="Wallace J."/>
            <person name="Van De Peer Y."/>
            <person name="Van Deynze A."/>
        </authorList>
    </citation>
    <scope>NUCLEOTIDE SEQUENCE</scope>
    <source>
        <tissue evidence="9">Leaves</tissue>
    </source>
</reference>
<comment type="domain">
    <text evidence="5">The QLQ domain and WRC domain may be involved in protein-protein interaction and DNA-binding, respectively.</text>
</comment>
<gene>
    <name evidence="9" type="ORF">HU200_008520</name>
</gene>
<dbReference type="GO" id="GO:0032502">
    <property type="term" value="P:developmental process"/>
    <property type="evidence" value="ECO:0007669"/>
    <property type="project" value="InterPro"/>
</dbReference>
<feature type="region of interest" description="Disordered" evidence="6">
    <location>
        <begin position="1"/>
        <end position="28"/>
    </location>
</feature>
<evidence type="ECO:0000256" key="5">
    <source>
        <dbReference type="RuleBase" id="RU367127"/>
    </source>
</evidence>
<dbReference type="InterPro" id="IPR014977">
    <property type="entry name" value="WRC_dom"/>
</dbReference>
<feature type="region of interest" description="Disordered" evidence="6">
    <location>
        <begin position="214"/>
        <end position="261"/>
    </location>
</feature>
<accession>A0A835KQ03</accession>
<evidence type="ECO:0000256" key="2">
    <source>
        <dbReference type="ARBA" id="ARBA00008122"/>
    </source>
</evidence>
<dbReference type="InterPro" id="IPR014978">
    <property type="entry name" value="Gln-Leu-Gln_QLQ"/>
</dbReference>
<comment type="caution">
    <text evidence="9">The sequence shown here is derived from an EMBL/GenBank/DDBJ whole genome shotgun (WGS) entry which is preliminary data.</text>
</comment>
<dbReference type="PANTHER" id="PTHR31602:SF81">
    <property type="entry name" value="GROWTH-REGULATING FACTOR 9"/>
    <property type="match status" value="1"/>
</dbReference>
<keyword evidence="5" id="KW-0804">Transcription</keyword>
<keyword evidence="3 4" id="KW-0539">Nucleus</keyword>
<dbReference type="Pfam" id="PF08879">
    <property type="entry name" value="WRC"/>
    <property type="match status" value="1"/>
</dbReference>
<dbReference type="GO" id="GO:0006351">
    <property type="term" value="P:DNA-templated transcription"/>
    <property type="evidence" value="ECO:0007669"/>
    <property type="project" value="UniProtKB-UniRule"/>
</dbReference>
<comment type="function">
    <text evidence="5">Transcription activator.</text>
</comment>
<organism evidence="9 10">
    <name type="scientific">Digitaria exilis</name>
    <dbReference type="NCBI Taxonomy" id="1010633"/>
    <lineage>
        <taxon>Eukaryota</taxon>
        <taxon>Viridiplantae</taxon>
        <taxon>Streptophyta</taxon>
        <taxon>Embryophyta</taxon>
        <taxon>Tracheophyta</taxon>
        <taxon>Spermatophyta</taxon>
        <taxon>Magnoliopsida</taxon>
        <taxon>Liliopsida</taxon>
        <taxon>Poales</taxon>
        <taxon>Poaceae</taxon>
        <taxon>PACMAD clade</taxon>
        <taxon>Panicoideae</taxon>
        <taxon>Panicodae</taxon>
        <taxon>Paniceae</taxon>
        <taxon>Anthephorinae</taxon>
        <taxon>Digitaria</taxon>
    </lineage>
</organism>
<comment type="similarity">
    <text evidence="2 5">Belongs to the GRF family.</text>
</comment>
<dbReference type="GO" id="GO:0006355">
    <property type="term" value="P:regulation of DNA-templated transcription"/>
    <property type="evidence" value="ECO:0007669"/>
    <property type="project" value="InterPro"/>
</dbReference>
<evidence type="ECO:0000256" key="4">
    <source>
        <dbReference type="PROSITE-ProRule" id="PRU01002"/>
    </source>
</evidence>
<dbReference type="EMBL" id="JACEFO010000572">
    <property type="protein sequence ID" value="KAF8765376.1"/>
    <property type="molecule type" value="Genomic_DNA"/>
</dbReference>
<keyword evidence="10" id="KW-1185">Reference proteome</keyword>
<dbReference type="SMART" id="SM00951">
    <property type="entry name" value="QLQ"/>
    <property type="match status" value="1"/>
</dbReference>
<evidence type="ECO:0000259" key="8">
    <source>
        <dbReference type="PROSITE" id="PS51667"/>
    </source>
</evidence>
<dbReference type="PROSITE" id="PS51667">
    <property type="entry name" value="WRC"/>
    <property type="match status" value="1"/>
</dbReference>
<protein>
    <recommendedName>
        <fullName evidence="5">Growth-regulating factor</fullName>
    </recommendedName>
</protein>
<feature type="short sequence motif" description="Bipartite nuclear localization signal" evidence="4">
    <location>
        <begin position="188"/>
        <end position="198"/>
    </location>
</feature>
<keyword evidence="5" id="KW-0805">Transcription regulation</keyword>
<keyword evidence="5" id="KW-0010">Activator</keyword>
<evidence type="ECO:0000313" key="10">
    <source>
        <dbReference type="Proteomes" id="UP000636709"/>
    </source>
</evidence>
<dbReference type="GO" id="GO:0005524">
    <property type="term" value="F:ATP binding"/>
    <property type="evidence" value="ECO:0007669"/>
    <property type="project" value="UniProtKB-UniRule"/>
</dbReference>
<dbReference type="Pfam" id="PF08880">
    <property type="entry name" value="QLQ"/>
    <property type="match status" value="1"/>
</dbReference>
<feature type="domain" description="WRC" evidence="8">
    <location>
        <begin position="183"/>
        <end position="227"/>
    </location>
</feature>
<feature type="compositionally biased region" description="Low complexity" evidence="6">
    <location>
        <begin position="226"/>
        <end position="250"/>
    </location>
</feature>
<evidence type="ECO:0000256" key="1">
    <source>
        <dbReference type="ARBA" id="ARBA00004123"/>
    </source>
</evidence>
<name>A0A835KQ03_9POAL</name>
<dbReference type="InterPro" id="IPR031137">
    <property type="entry name" value="GRF"/>
</dbReference>
<evidence type="ECO:0000313" key="9">
    <source>
        <dbReference type="EMBL" id="KAF8765376.1"/>
    </source>
</evidence>
<proteinExistence type="inferred from homology"/>
<dbReference type="PROSITE" id="PS51666">
    <property type="entry name" value="QLQ"/>
    <property type="match status" value="1"/>
</dbReference>
<evidence type="ECO:0000256" key="6">
    <source>
        <dbReference type="SAM" id="MobiDB-lite"/>
    </source>
</evidence>
<dbReference type="PANTHER" id="PTHR31602">
    <property type="entry name" value="GROWTH-REGULATING FACTOR 5"/>
    <property type="match status" value="1"/>
</dbReference>
<feature type="domain" description="QLQ" evidence="7">
    <location>
        <begin position="71"/>
        <end position="106"/>
    </location>
</feature>
<dbReference type="OrthoDB" id="1927209at2759"/>
<evidence type="ECO:0000259" key="7">
    <source>
        <dbReference type="PROSITE" id="PS51666"/>
    </source>
</evidence>
<comment type="subcellular location">
    <subcellularLocation>
        <location evidence="1 4 5">Nucleus</location>
    </subcellularLocation>
</comment>
<dbReference type="GO" id="GO:0005634">
    <property type="term" value="C:nucleus"/>
    <property type="evidence" value="ECO:0007669"/>
    <property type="project" value="UniProtKB-SubCell"/>
</dbReference>
<feature type="short sequence motif" description="Bipartite nuclear localization signal" evidence="4">
    <location>
        <begin position="216"/>
        <end position="223"/>
    </location>
</feature>
<evidence type="ECO:0000256" key="3">
    <source>
        <dbReference type="ARBA" id="ARBA00023242"/>
    </source>
</evidence>
<dbReference type="Proteomes" id="UP000636709">
    <property type="component" value="Unassembled WGS sequence"/>
</dbReference>
<dbReference type="AlphaFoldDB" id="A0A835KQ03"/>